<dbReference type="GO" id="GO:0006869">
    <property type="term" value="P:lipid transport"/>
    <property type="evidence" value="ECO:0007669"/>
    <property type="project" value="UniProtKB-UniRule"/>
</dbReference>
<comment type="domain">
    <text evidence="9">The C-terminal helices form a flat, hydrophobic surface that is probably tightly associated with the cytosolic surface of the endoplasmic reticulum membrane.</text>
</comment>
<dbReference type="PANTHER" id="PTHR10868:SF1">
    <property type="entry name" value="SIGMA NON-OPIOID INTRACELLULAR RECEPTOR 1"/>
    <property type="match status" value="1"/>
</dbReference>
<evidence type="ECO:0000313" key="11">
    <source>
        <dbReference type="RefSeq" id="XP_012693462.2"/>
    </source>
</evidence>
<evidence type="ECO:0000256" key="9">
    <source>
        <dbReference type="RuleBase" id="RU368083"/>
    </source>
</evidence>
<dbReference type="Pfam" id="PF04622">
    <property type="entry name" value="ERG2_Sigma1R"/>
    <property type="match status" value="1"/>
</dbReference>
<reference evidence="11" key="1">
    <citation type="submission" date="2025-08" db="UniProtKB">
        <authorList>
            <consortium name="RefSeq"/>
        </authorList>
    </citation>
    <scope>IDENTIFICATION</scope>
</reference>
<keyword evidence="9" id="KW-0445">Lipid transport</keyword>
<keyword evidence="5 9" id="KW-0256">Endoplasmic reticulum</keyword>
<evidence type="ECO:0000256" key="2">
    <source>
        <dbReference type="ARBA" id="ARBA00007141"/>
    </source>
</evidence>
<dbReference type="OrthoDB" id="347124at2759"/>
<keyword evidence="9" id="KW-0539">Nucleus</keyword>
<dbReference type="KEGG" id="char:105909384"/>
<comment type="subcellular location">
    <subcellularLocation>
        <location evidence="9">Endoplasmic reticulum membrane</location>
    </subcellularLocation>
    <subcellularLocation>
        <location evidence="9">Cytoplasmic vesicle</location>
    </subcellularLocation>
    <subcellularLocation>
        <location evidence="9">Membrane</location>
        <topology evidence="9">Single-pass membrane protein</topology>
    </subcellularLocation>
    <subcellularLocation>
        <location evidence="9">Nucleus envelope</location>
    </subcellularLocation>
    <subcellularLocation>
        <location evidence="1 9">Nucleus inner membrane</location>
    </subcellularLocation>
    <subcellularLocation>
        <location evidence="9">Nucleus outer membrane</location>
    </subcellularLocation>
</comment>
<evidence type="ECO:0000256" key="7">
    <source>
        <dbReference type="ARBA" id="ARBA00023136"/>
    </source>
</evidence>
<dbReference type="GeneID" id="105909384"/>
<dbReference type="GO" id="GO:0005637">
    <property type="term" value="C:nuclear inner membrane"/>
    <property type="evidence" value="ECO:0007669"/>
    <property type="project" value="UniProtKB-SubCell"/>
</dbReference>
<organism evidence="10 11">
    <name type="scientific">Clupea harengus</name>
    <name type="common">Atlantic herring</name>
    <dbReference type="NCBI Taxonomy" id="7950"/>
    <lineage>
        <taxon>Eukaryota</taxon>
        <taxon>Metazoa</taxon>
        <taxon>Chordata</taxon>
        <taxon>Craniata</taxon>
        <taxon>Vertebrata</taxon>
        <taxon>Euteleostomi</taxon>
        <taxon>Actinopterygii</taxon>
        <taxon>Neopterygii</taxon>
        <taxon>Teleostei</taxon>
        <taxon>Clupei</taxon>
        <taxon>Clupeiformes</taxon>
        <taxon>Clupeoidei</taxon>
        <taxon>Clupeidae</taxon>
        <taxon>Clupea</taxon>
    </lineage>
</organism>
<keyword evidence="9" id="KW-0813">Transport</keyword>
<sequence>MLVGISFWTVLANHGGLDEKRSLKQSQVVQCFMLKLFVISCLFFESSTMSLTNKFLKLVVASGVLFLAVQYLRYWMVNKQYVFTKEDIANLAKQYAGQDHEQAFAKVVVELRKRYPGHILEDEDLQWVFVNAGGWMGSMCLLHASLTEYVLLFGTAVDTGGHSGRYWAEISDTIISGTFRQWKEGTTKSEMYYPGDTIVHVPGEATSVQWSAGTWMVEYGRGFIPSTLGFALADTIFSTQDFVTLFYTVRVYAKGMLLEAHTLLTEAGIF</sequence>
<keyword evidence="4" id="KW-0812">Transmembrane</keyword>
<comment type="similarity">
    <text evidence="2 9">Belongs to the ERG2 family.</text>
</comment>
<comment type="function">
    <text evidence="9">Functions in lipid transport from the endoplasmic reticulum and is involved in a wide array of cellular functions probably through regulation of the biogenesis of lipid microdomains at the plasma membrane. Regulates calcium efflux at the endoplasmic reticulum.</text>
</comment>
<protein>
    <recommendedName>
        <fullName evidence="3 9">Sigma non-opioid intracellular receptor 1</fullName>
    </recommendedName>
    <alternativeName>
        <fullName evidence="8 9">Sigma 1-type opioid receptor</fullName>
    </alternativeName>
</protein>
<dbReference type="CTD" id="10280"/>
<evidence type="ECO:0000256" key="6">
    <source>
        <dbReference type="ARBA" id="ARBA00022989"/>
    </source>
</evidence>
<dbReference type="PANTHER" id="PTHR10868">
    <property type="entry name" value="SIGMA 1-TYPE OPIOID RECEPTOR-RELATED"/>
    <property type="match status" value="1"/>
</dbReference>
<gene>
    <name evidence="11" type="primary">sigmar1</name>
</gene>
<evidence type="ECO:0000256" key="4">
    <source>
        <dbReference type="ARBA" id="ARBA00022692"/>
    </source>
</evidence>
<dbReference type="GO" id="GO:0005640">
    <property type="term" value="C:nuclear outer membrane"/>
    <property type="evidence" value="ECO:0007669"/>
    <property type="project" value="UniProtKB-SubCell"/>
</dbReference>
<keyword evidence="9 11" id="KW-0675">Receptor</keyword>
<dbReference type="AlphaFoldDB" id="A0A6P3WA56"/>
<dbReference type="InterPro" id="IPR006716">
    <property type="entry name" value="ERG2_sigma1_rcpt-like"/>
</dbReference>
<evidence type="ECO:0000256" key="5">
    <source>
        <dbReference type="ARBA" id="ARBA00022824"/>
    </source>
</evidence>
<accession>A0A6P3WA56</accession>
<dbReference type="RefSeq" id="XP_012693462.2">
    <property type="nucleotide sequence ID" value="XM_012838008.3"/>
</dbReference>
<dbReference type="GO" id="GO:0031410">
    <property type="term" value="C:cytoplasmic vesicle"/>
    <property type="evidence" value="ECO:0007669"/>
    <property type="project" value="UniProtKB-SubCell"/>
</dbReference>
<evidence type="ECO:0000256" key="1">
    <source>
        <dbReference type="ARBA" id="ARBA00004540"/>
    </source>
</evidence>
<keyword evidence="7 9" id="KW-0472">Membrane</keyword>
<evidence type="ECO:0000256" key="3">
    <source>
        <dbReference type="ARBA" id="ARBA00020208"/>
    </source>
</evidence>
<comment type="subunit">
    <text evidence="9">Homotrimer.</text>
</comment>
<keyword evidence="9" id="KW-0968">Cytoplasmic vesicle</keyword>
<evidence type="ECO:0000313" key="10">
    <source>
        <dbReference type="Proteomes" id="UP000515152"/>
    </source>
</evidence>
<dbReference type="Proteomes" id="UP000515152">
    <property type="component" value="Chromosome 12"/>
</dbReference>
<name>A0A6P3WA56_CLUHA</name>
<dbReference type="GO" id="GO:0005789">
    <property type="term" value="C:endoplasmic reticulum membrane"/>
    <property type="evidence" value="ECO:0007669"/>
    <property type="project" value="UniProtKB-SubCell"/>
</dbReference>
<keyword evidence="6" id="KW-1133">Transmembrane helix</keyword>
<proteinExistence type="inferred from homology"/>
<keyword evidence="10" id="KW-1185">Reference proteome</keyword>
<evidence type="ECO:0000256" key="8">
    <source>
        <dbReference type="ARBA" id="ARBA00033467"/>
    </source>
</evidence>